<comment type="caution">
    <text evidence="1">The sequence shown here is derived from an EMBL/GenBank/DDBJ whole genome shotgun (WGS) entry which is preliminary data.</text>
</comment>
<proteinExistence type="predicted"/>
<protein>
    <submittedName>
        <fullName evidence="1">Uncharacterized protein</fullName>
    </submittedName>
</protein>
<gene>
    <name evidence="1" type="ORF">Tci_883495</name>
</gene>
<reference evidence="1" key="1">
    <citation type="journal article" date="2019" name="Sci. Rep.">
        <title>Draft genome of Tanacetum cinerariifolium, the natural source of mosquito coil.</title>
        <authorList>
            <person name="Yamashiro T."/>
            <person name="Shiraishi A."/>
            <person name="Satake H."/>
            <person name="Nakayama K."/>
        </authorList>
    </citation>
    <scope>NUCLEOTIDE SEQUENCE</scope>
</reference>
<accession>A0A699TQU0</accession>
<sequence length="87" mass="9390">MPVHSTNTTRRRLRKPFAFSVSTHVSETIPAGVRIPTAATTIPAGSSVDAGMSDQRHQELDAAQLIYTKADWLDLLAKIATNSALSK</sequence>
<name>A0A699TQU0_TANCI</name>
<dbReference type="EMBL" id="BKCJ011259608">
    <property type="protein sequence ID" value="GFD11526.1"/>
    <property type="molecule type" value="Genomic_DNA"/>
</dbReference>
<dbReference type="AlphaFoldDB" id="A0A699TQU0"/>
<evidence type="ECO:0000313" key="1">
    <source>
        <dbReference type="EMBL" id="GFD11526.1"/>
    </source>
</evidence>
<organism evidence="1">
    <name type="scientific">Tanacetum cinerariifolium</name>
    <name type="common">Dalmatian daisy</name>
    <name type="synonym">Chrysanthemum cinerariifolium</name>
    <dbReference type="NCBI Taxonomy" id="118510"/>
    <lineage>
        <taxon>Eukaryota</taxon>
        <taxon>Viridiplantae</taxon>
        <taxon>Streptophyta</taxon>
        <taxon>Embryophyta</taxon>
        <taxon>Tracheophyta</taxon>
        <taxon>Spermatophyta</taxon>
        <taxon>Magnoliopsida</taxon>
        <taxon>eudicotyledons</taxon>
        <taxon>Gunneridae</taxon>
        <taxon>Pentapetalae</taxon>
        <taxon>asterids</taxon>
        <taxon>campanulids</taxon>
        <taxon>Asterales</taxon>
        <taxon>Asteraceae</taxon>
        <taxon>Asteroideae</taxon>
        <taxon>Anthemideae</taxon>
        <taxon>Anthemidinae</taxon>
        <taxon>Tanacetum</taxon>
    </lineage>
</organism>